<gene>
    <name evidence="1" type="ORF">NTEN_LOCUS4846</name>
</gene>
<protein>
    <submittedName>
        <fullName evidence="1">Uncharacterized protein</fullName>
    </submittedName>
</protein>
<dbReference type="EMBL" id="CADCXU010007222">
    <property type="protein sequence ID" value="CAA9998563.1"/>
    <property type="molecule type" value="Genomic_DNA"/>
</dbReference>
<dbReference type="AlphaFoldDB" id="A0A6H5G9S2"/>
<organism evidence="1 2">
    <name type="scientific">Nesidiocoris tenuis</name>
    <dbReference type="NCBI Taxonomy" id="355587"/>
    <lineage>
        <taxon>Eukaryota</taxon>
        <taxon>Metazoa</taxon>
        <taxon>Ecdysozoa</taxon>
        <taxon>Arthropoda</taxon>
        <taxon>Hexapoda</taxon>
        <taxon>Insecta</taxon>
        <taxon>Pterygota</taxon>
        <taxon>Neoptera</taxon>
        <taxon>Paraneoptera</taxon>
        <taxon>Hemiptera</taxon>
        <taxon>Heteroptera</taxon>
        <taxon>Panheteroptera</taxon>
        <taxon>Cimicomorpha</taxon>
        <taxon>Miridae</taxon>
        <taxon>Dicyphina</taxon>
        <taxon>Nesidiocoris</taxon>
    </lineage>
</organism>
<accession>A0A6H5G9S2</accession>
<keyword evidence="2" id="KW-1185">Reference proteome</keyword>
<sequence>MVSPRLAVVKLYSIRDHPHGFESNSTRESLRLPRSNNNNYDQRVESLISSAVHVSATHKFIYRPKRPFTIRRTRIALVRMPFRSSRKIERVDTSSFTVPYKIHISNLSSCLDTC</sequence>
<evidence type="ECO:0000313" key="2">
    <source>
        <dbReference type="Proteomes" id="UP000479000"/>
    </source>
</evidence>
<name>A0A6H5G9S2_9HEMI</name>
<reference evidence="1 2" key="1">
    <citation type="submission" date="2020-02" db="EMBL/GenBank/DDBJ databases">
        <authorList>
            <person name="Ferguson B K."/>
        </authorList>
    </citation>
    <scope>NUCLEOTIDE SEQUENCE [LARGE SCALE GENOMIC DNA]</scope>
</reference>
<dbReference type="Proteomes" id="UP000479000">
    <property type="component" value="Unassembled WGS sequence"/>
</dbReference>
<proteinExistence type="predicted"/>
<evidence type="ECO:0000313" key="1">
    <source>
        <dbReference type="EMBL" id="CAA9998563.1"/>
    </source>
</evidence>